<reference evidence="2 3" key="1">
    <citation type="submission" date="2023-10" db="EMBL/GenBank/DDBJ databases">
        <title>Chromosome-scale genome assembly provides insights into flower coloration mechanisms of Canna indica.</title>
        <authorList>
            <person name="Li C."/>
        </authorList>
    </citation>
    <scope>NUCLEOTIDE SEQUENCE [LARGE SCALE GENOMIC DNA]</scope>
    <source>
        <tissue evidence="2">Flower</tissue>
    </source>
</reference>
<evidence type="ECO:0000256" key="1">
    <source>
        <dbReference type="SAM" id="Phobius"/>
    </source>
</evidence>
<dbReference type="Proteomes" id="UP001327560">
    <property type="component" value="Chromosome 5"/>
</dbReference>
<keyword evidence="1" id="KW-0472">Membrane</keyword>
<accession>A0AAQ3KIW7</accession>
<dbReference type="AlphaFoldDB" id="A0AAQ3KIW7"/>
<gene>
    <name evidence="2" type="ORF">Cni_G18215</name>
</gene>
<proteinExistence type="predicted"/>
<sequence length="698" mass="78911">MAMMVMMNKTRDLLEDLVRDSSWVLNRRTSFHGLGDEEEEEFDDLYRSSGIRANSIAALSPIANLVIAQCSLILGVSMEDLQHIFDAKASETIKRPPNYARNLVEYCCFRTLALSTQVSGHLSDKSFRRLTFDMMLAWDSPSASTHPPSPEVKVDKERTVGVEAFSRIAPAIPFVADIVSSSNLFNVLSASTGRLSFATYDKYLSCLDRTIKKMKTQSESSVLSDLRFRRREKILEMDGTLTTQPVLEHVGTSTWPGRLILTDHAFYFEALMVVTYDKPKIYDLADDLKQCIKPELTGPWGSRLFDKAVMYKSITLSEPVFVEFPELTGHSRRDYWLAIIREVLYAHRFIRKFQIEGAEKEEVLLKAVLGILRLQALQELVTSHPIQYEVLLTFNLCDQLPGGDLILEAFANMIASKRLKHTEQPTSGSSIYSTSALGILSNLRVMPQVSTDERLLIGDIIVGEMTSLQRAVIESMTNFKKAEEAQASVNVVKVDGLDINLALMKELLHPVIELANFLMSLASWDDHVKSSVFCCASFYIILRGWSSYVIVMVLISVAMFILLTRFINHGRPIHQVMVTTPPSMNTVEQLLAVQNAISLVEEFIKDGNIILLKLRALLLAIPYQATNTVIMALALMALAVSFLPGKLVLSMIFLEIFTRYSPPRRSSTERWTRRLREWWFSIPAAPVLLERDREEKNM</sequence>
<feature type="transmembrane region" description="Helical" evidence="1">
    <location>
        <begin position="545"/>
        <end position="567"/>
    </location>
</feature>
<keyword evidence="1" id="KW-0812">Transmembrane</keyword>
<dbReference type="PANTHER" id="PTHR31860">
    <property type="entry name" value="HEAT-INDUCIBLE TRANSCRIPTION REPRESSOR (DUF639)-RELATED"/>
    <property type="match status" value="1"/>
</dbReference>
<keyword evidence="3" id="KW-1185">Reference proteome</keyword>
<protein>
    <submittedName>
        <fullName evidence="2">Uncharacterized protein</fullName>
    </submittedName>
</protein>
<evidence type="ECO:0000313" key="3">
    <source>
        <dbReference type="Proteomes" id="UP001327560"/>
    </source>
</evidence>
<name>A0AAQ3KIW7_9LILI</name>
<dbReference type="EMBL" id="CP136894">
    <property type="protein sequence ID" value="WOL09462.1"/>
    <property type="molecule type" value="Genomic_DNA"/>
</dbReference>
<evidence type="ECO:0000313" key="2">
    <source>
        <dbReference type="EMBL" id="WOL09462.1"/>
    </source>
</evidence>
<keyword evidence="1" id="KW-1133">Transmembrane helix</keyword>
<dbReference type="PANTHER" id="PTHR31860:SF6">
    <property type="entry name" value="HEAT-INDUCIBLE TRANSCRIPTION REPRESSOR (DUF639)"/>
    <property type="match status" value="1"/>
</dbReference>
<dbReference type="Pfam" id="PF04842">
    <property type="entry name" value="DUF639"/>
    <property type="match status" value="1"/>
</dbReference>
<dbReference type="InterPro" id="IPR006927">
    <property type="entry name" value="DUF639"/>
</dbReference>
<organism evidence="2 3">
    <name type="scientific">Canna indica</name>
    <name type="common">Indian-shot</name>
    <dbReference type="NCBI Taxonomy" id="4628"/>
    <lineage>
        <taxon>Eukaryota</taxon>
        <taxon>Viridiplantae</taxon>
        <taxon>Streptophyta</taxon>
        <taxon>Embryophyta</taxon>
        <taxon>Tracheophyta</taxon>
        <taxon>Spermatophyta</taxon>
        <taxon>Magnoliopsida</taxon>
        <taxon>Liliopsida</taxon>
        <taxon>Zingiberales</taxon>
        <taxon>Cannaceae</taxon>
        <taxon>Canna</taxon>
    </lineage>
</organism>
<feature type="transmembrane region" description="Helical" evidence="1">
    <location>
        <begin position="631"/>
        <end position="657"/>
    </location>
</feature>